<feature type="region of interest" description="Disordered" evidence="1">
    <location>
        <begin position="1"/>
        <end position="27"/>
    </location>
</feature>
<organism evidence="2 3">
    <name type="scientific">Puccinia coronata f. sp. avenae</name>
    <dbReference type="NCBI Taxonomy" id="200324"/>
    <lineage>
        <taxon>Eukaryota</taxon>
        <taxon>Fungi</taxon>
        <taxon>Dikarya</taxon>
        <taxon>Basidiomycota</taxon>
        <taxon>Pucciniomycotina</taxon>
        <taxon>Pucciniomycetes</taxon>
        <taxon>Pucciniales</taxon>
        <taxon>Pucciniaceae</taxon>
        <taxon>Puccinia</taxon>
    </lineage>
</organism>
<evidence type="ECO:0000313" key="3">
    <source>
        <dbReference type="Proteomes" id="UP000235392"/>
    </source>
</evidence>
<dbReference type="AlphaFoldDB" id="A0A2N5S7F2"/>
<protein>
    <submittedName>
        <fullName evidence="2">Uncharacterized protein</fullName>
    </submittedName>
</protein>
<proteinExistence type="predicted"/>
<gene>
    <name evidence="2" type="ORF">PCASD_21503</name>
</gene>
<evidence type="ECO:0000256" key="1">
    <source>
        <dbReference type="SAM" id="MobiDB-lite"/>
    </source>
</evidence>
<accession>A0A2N5S7F2</accession>
<sequence>MGASHTKRPLDAPWKRPTGALPKLRPLDASMERPVGAWCEKRPLDAFKKRPVERPLDASMERPTGALCEKRPLDGLVPIVQWALHQGCVQRTLSKRLLDAFTKKRPADERVFEKPTPWCSLLWSEGSPNELVGRLSQQAGVMSVGRETIPPSWCDASWPGDSPVKLVHFQLVGSCWEALLPSCYIASWSGGSPDELVLHQLVK</sequence>
<comment type="caution">
    <text evidence="2">The sequence shown here is derived from an EMBL/GenBank/DDBJ whole genome shotgun (WGS) entry which is preliminary data.</text>
</comment>
<dbReference type="EMBL" id="PGCI01001022">
    <property type="protein sequence ID" value="PLW09180.1"/>
    <property type="molecule type" value="Genomic_DNA"/>
</dbReference>
<name>A0A2N5S7F2_9BASI</name>
<reference evidence="2 3" key="1">
    <citation type="submission" date="2017-11" db="EMBL/GenBank/DDBJ databases">
        <title>De novo assembly and phasing of dikaryotic genomes from two isolates of Puccinia coronata f. sp. avenae, the causal agent of oat crown rust.</title>
        <authorList>
            <person name="Miller M.E."/>
            <person name="Zhang Y."/>
            <person name="Omidvar V."/>
            <person name="Sperschneider J."/>
            <person name="Schwessinger B."/>
            <person name="Raley C."/>
            <person name="Palmer J.M."/>
            <person name="Garnica D."/>
            <person name="Upadhyaya N."/>
            <person name="Rathjen J."/>
            <person name="Taylor J.M."/>
            <person name="Park R.F."/>
            <person name="Dodds P.N."/>
            <person name="Hirsch C.D."/>
            <person name="Kianian S.F."/>
            <person name="Figueroa M."/>
        </authorList>
    </citation>
    <scope>NUCLEOTIDE SEQUENCE [LARGE SCALE GENOMIC DNA]</scope>
    <source>
        <strain evidence="2">12SD80</strain>
    </source>
</reference>
<evidence type="ECO:0000313" key="2">
    <source>
        <dbReference type="EMBL" id="PLW09180.1"/>
    </source>
</evidence>
<dbReference type="Proteomes" id="UP000235392">
    <property type="component" value="Unassembled WGS sequence"/>
</dbReference>